<evidence type="ECO:0000313" key="4">
    <source>
        <dbReference type="Proteomes" id="UP001267426"/>
    </source>
</evidence>
<dbReference type="Pfam" id="PF00881">
    <property type="entry name" value="Nitroreductase"/>
    <property type="match status" value="2"/>
</dbReference>
<sequence length="326" mass="34976">MPDAPDHRPTDADIEEILEHAVRAPSLLNSQPWRFVVGDGTVRLYADRARQLSALDPDGRELTMSCGAALLYLRVAAWHFGWEPLVDALPDDAGLLATVTFRPAPSPSGDDRPFRALALRHTNRLPFEDEPVPFGVPSELAGAVATEGAALYVFDDEDGKDALARLVEEGVAEQGRDREVVAEIERWLRPARDARPDGVRDSEQGTWDRHATTRTTTSAVATYKGRLVRDSPAVLVLATAADGPADWLAAGQALARALVVAADRGLAASYANEPIEVDSLRPRVAALIGDGVPQALFRVGYPTPEPATSRRRAADVTERAGGAADG</sequence>
<reference evidence="3 4" key="1">
    <citation type="submission" date="2023-09" db="EMBL/GenBank/DDBJ databases">
        <authorList>
            <person name="Rey-Velasco X."/>
        </authorList>
    </citation>
    <scope>NUCLEOTIDE SEQUENCE [LARGE SCALE GENOMIC DNA]</scope>
    <source>
        <strain evidence="3 4">F394</strain>
    </source>
</reference>
<dbReference type="RefSeq" id="WP_311662188.1">
    <property type="nucleotide sequence ID" value="NZ_JAVRHT010000005.1"/>
</dbReference>
<dbReference type="SUPFAM" id="SSF55469">
    <property type="entry name" value="FMN-dependent nitroreductase-like"/>
    <property type="match status" value="2"/>
</dbReference>
<feature type="domain" description="Nitroreductase" evidence="2">
    <location>
        <begin position="8"/>
        <end position="43"/>
    </location>
</feature>
<dbReference type="PANTHER" id="PTHR23026">
    <property type="entry name" value="NADPH NITROREDUCTASE"/>
    <property type="match status" value="1"/>
</dbReference>
<gene>
    <name evidence="3" type="ORF">RM540_03750</name>
</gene>
<name>A0ABU3BNI6_9BACT</name>
<feature type="domain" description="Nitroreductase" evidence="2">
    <location>
        <begin position="120"/>
        <end position="301"/>
    </location>
</feature>
<evidence type="ECO:0000256" key="1">
    <source>
        <dbReference type="SAM" id="MobiDB-lite"/>
    </source>
</evidence>
<dbReference type="Gene3D" id="3.40.109.10">
    <property type="entry name" value="NADH Oxidase"/>
    <property type="match status" value="2"/>
</dbReference>
<dbReference type="PANTHER" id="PTHR23026:SF123">
    <property type="entry name" value="NAD(P)H NITROREDUCTASE RV3131-RELATED"/>
    <property type="match status" value="1"/>
</dbReference>
<dbReference type="InterPro" id="IPR029479">
    <property type="entry name" value="Nitroreductase"/>
</dbReference>
<dbReference type="InterPro" id="IPR000415">
    <property type="entry name" value="Nitroreductase-like"/>
</dbReference>
<comment type="caution">
    <text evidence="3">The sequence shown here is derived from an EMBL/GenBank/DDBJ whole genome shotgun (WGS) entry which is preliminary data.</text>
</comment>
<evidence type="ECO:0000313" key="3">
    <source>
        <dbReference type="EMBL" id="MDT0630852.1"/>
    </source>
</evidence>
<evidence type="ECO:0000259" key="2">
    <source>
        <dbReference type="Pfam" id="PF00881"/>
    </source>
</evidence>
<proteinExistence type="predicted"/>
<accession>A0ABU3BNI6</accession>
<feature type="region of interest" description="Disordered" evidence="1">
    <location>
        <begin position="301"/>
        <end position="326"/>
    </location>
</feature>
<dbReference type="Proteomes" id="UP001267426">
    <property type="component" value="Unassembled WGS sequence"/>
</dbReference>
<dbReference type="EMBL" id="JAVRHT010000005">
    <property type="protein sequence ID" value="MDT0630852.1"/>
    <property type="molecule type" value="Genomic_DNA"/>
</dbReference>
<organism evidence="3 4">
    <name type="scientific">Rubrivirga litoralis</name>
    <dbReference type="NCBI Taxonomy" id="3075598"/>
    <lineage>
        <taxon>Bacteria</taxon>
        <taxon>Pseudomonadati</taxon>
        <taxon>Rhodothermota</taxon>
        <taxon>Rhodothermia</taxon>
        <taxon>Rhodothermales</taxon>
        <taxon>Rubricoccaceae</taxon>
        <taxon>Rubrivirga</taxon>
    </lineage>
</organism>
<protein>
    <submittedName>
        <fullName evidence="3">Nitroreductase family protein</fullName>
    </submittedName>
</protein>
<dbReference type="InterPro" id="IPR050627">
    <property type="entry name" value="Nitroreductase/BluB"/>
</dbReference>
<dbReference type="NCBIfam" id="NF047509">
    <property type="entry name" value="Rv3131_FMN_oxido"/>
    <property type="match status" value="1"/>
</dbReference>
<keyword evidence="4" id="KW-1185">Reference proteome</keyword>